<proteinExistence type="predicted"/>
<protein>
    <submittedName>
        <fullName evidence="2">Uncharacterized protein</fullName>
    </submittedName>
</protein>
<evidence type="ECO:0000256" key="1">
    <source>
        <dbReference type="SAM" id="MobiDB-lite"/>
    </source>
</evidence>
<name>A0A3M6UGF2_POCDA</name>
<sequence length="67" mass="8217">MGNWLSDEEAEQREREAEEERRRIELEEAQRRREEEEAWKKVKNNIRGLQTEMKVHSLAHNFCAEYN</sequence>
<accession>A0A3M6UGF2</accession>
<dbReference type="AlphaFoldDB" id="A0A3M6UGF2"/>
<dbReference type="Proteomes" id="UP000275408">
    <property type="component" value="Unassembled WGS sequence"/>
</dbReference>
<feature type="compositionally biased region" description="Acidic residues" evidence="1">
    <location>
        <begin position="1"/>
        <end position="11"/>
    </location>
</feature>
<organism evidence="2 3">
    <name type="scientific">Pocillopora damicornis</name>
    <name type="common">Cauliflower coral</name>
    <name type="synonym">Millepora damicornis</name>
    <dbReference type="NCBI Taxonomy" id="46731"/>
    <lineage>
        <taxon>Eukaryota</taxon>
        <taxon>Metazoa</taxon>
        <taxon>Cnidaria</taxon>
        <taxon>Anthozoa</taxon>
        <taxon>Hexacorallia</taxon>
        <taxon>Scleractinia</taxon>
        <taxon>Astrocoeniina</taxon>
        <taxon>Pocilloporidae</taxon>
        <taxon>Pocillopora</taxon>
    </lineage>
</organism>
<reference evidence="2 3" key="1">
    <citation type="journal article" date="2018" name="Sci. Rep.">
        <title>Comparative analysis of the Pocillopora damicornis genome highlights role of immune system in coral evolution.</title>
        <authorList>
            <person name="Cunning R."/>
            <person name="Bay R.A."/>
            <person name="Gillette P."/>
            <person name="Baker A.C."/>
            <person name="Traylor-Knowles N."/>
        </authorList>
    </citation>
    <scope>NUCLEOTIDE SEQUENCE [LARGE SCALE GENOMIC DNA]</scope>
    <source>
        <strain evidence="2">RSMAS</strain>
        <tissue evidence="2">Whole animal</tissue>
    </source>
</reference>
<comment type="caution">
    <text evidence="2">The sequence shown here is derived from an EMBL/GenBank/DDBJ whole genome shotgun (WGS) entry which is preliminary data.</text>
</comment>
<dbReference type="EMBL" id="RCHS01001633">
    <property type="protein sequence ID" value="RMX52458.1"/>
    <property type="molecule type" value="Genomic_DNA"/>
</dbReference>
<evidence type="ECO:0000313" key="3">
    <source>
        <dbReference type="Proteomes" id="UP000275408"/>
    </source>
</evidence>
<keyword evidence="3" id="KW-1185">Reference proteome</keyword>
<feature type="compositionally biased region" description="Basic and acidic residues" evidence="1">
    <location>
        <begin position="12"/>
        <end position="22"/>
    </location>
</feature>
<evidence type="ECO:0000313" key="2">
    <source>
        <dbReference type="EMBL" id="RMX52458.1"/>
    </source>
</evidence>
<gene>
    <name evidence="2" type="ORF">pdam_00020287</name>
</gene>
<feature type="region of interest" description="Disordered" evidence="1">
    <location>
        <begin position="1"/>
        <end position="22"/>
    </location>
</feature>